<dbReference type="EC" id="3.5.2.6" evidence="3"/>
<dbReference type="PANTHER" id="PTHR35333:SF3">
    <property type="entry name" value="BETA-LACTAMASE-TYPE TRANSPEPTIDASE FOLD CONTAINING PROTEIN"/>
    <property type="match status" value="1"/>
</dbReference>
<sequence>MRILLFISALLCNLNLCLGQTPELKKEIEIIVGGKDLKLGFALYDFSTGKSISINGNDRYPMQSVFKFPIGVALLDCVSRGEFALSDSVTLTKADLLPDLWSPIRERWPEGVRLPLVSVMTYMVAHSDNSATDFLIHKIGGVARIQDIVNRLGAKKINIRNNEAEIQGSWSVQFDNWTTPNAMVDFLRLMNDGKLLDKANTAVLWEIMASASSGSVNRLVPKTVTFARKTGYSGANSQGIIAAQNDVGIIELEDGRRVAYAIFLTDSTLGTDAGYDILAQIGKAIWKAYER</sequence>
<dbReference type="NCBIfam" id="NF033103">
    <property type="entry name" value="bla_class_A"/>
    <property type="match status" value="1"/>
</dbReference>
<organism evidence="5 6">
    <name type="scientific">Parabacteroides chartae</name>
    <dbReference type="NCBI Taxonomy" id="1037355"/>
    <lineage>
        <taxon>Bacteria</taxon>
        <taxon>Pseudomonadati</taxon>
        <taxon>Bacteroidota</taxon>
        <taxon>Bacteroidia</taxon>
        <taxon>Bacteroidales</taxon>
        <taxon>Tannerellaceae</taxon>
        <taxon>Parabacteroides</taxon>
    </lineage>
</organism>
<reference evidence="6" key="1">
    <citation type="submission" date="2017-02" db="EMBL/GenBank/DDBJ databases">
        <authorList>
            <person name="Varghese N."/>
            <person name="Submissions S."/>
        </authorList>
    </citation>
    <scope>NUCLEOTIDE SEQUENCE [LARGE SCALE GENOMIC DNA]</scope>
    <source>
        <strain evidence="6">DSM 24967</strain>
    </source>
</reference>
<dbReference type="RefSeq" id="WP_079682842.1">
    <property type="nucleotide sequence ID" value="NZ_FUYQ01000006.1"/>
</dbReference>
<keyword evidence="6" id="KW-1185">Reference proteome</keyword>
<dbReference type="InterPro" id="IPR045155">
    <property type="entry name" value="Beta-lactam_cat"/>
</dbReference>
<dbReference type="Proteomes" id="UP000190852">
    <property type="component" value="Unassembled WGS sequence"/>
</dbReference>
<comment type="similarity">
    <text evidence="2">Belongs to the class-A beta-lactamase family.</text>
</comment>
<dbReference type="PANTHER" id="PTHR35333">
    <property type="entry name" value="BETA-LACTAMASE"/>
    <property type="match status" value="1"/>
</dbReference>
<dbReference type="GO" id="GO:0046677">
    <property type="term" value="P:response to antibiotic"/>
    <property type="evidence" value="ECO:0007669"/>
    <property type="project" value="InterPro"/>
</dbReference>
<dbReference type="InterPro" id="IPR012338">
    <property type="entry name" value="Beta-lactam/transpept-like"/>
</dbReference>
<dbReference type="InterPro" id="IPR000871">
    <property type="entry name" value="Beta-lactam_class-A"/>
</dbReference>
<comment type="catalytic activity">
    <reaction evidence="1">
        <text>a beta-lactam + H2O = a substituted beta-amino acid</text>
        <dbReference type="Rhea" id="RHEA:20401"/>
        <dbReference type="ChEBI" id="CHEBI:15377"/>
        <dbReference type="ChEBI" id="CHEBI:35627"/>
        <dbReference type="ChEBI" id="CHEBI:140347"/>
        <dbReference type="EC" id="3.5.2.6"/>
    </reaction>
</comment>
<dbReference type="GO" id="GO:0030655">
    <property type="term" value="P:beta-lactam antibiotic catabolic process"/>
    <property type="evidence" value="ECO:0007669"/>
    <property type="project" value="InterPro"/>
</dbReference>
<dbReference type="SUPFAM" id="SSF56601">
    <property type="entry name" value="beta-lactamase/transpeptidase-like"/>
    <property type="match status" value="1"/>
</dbReference>
<dbReference type="Gene3D" id="3.40.710.10">
    <property type="entry name" value="DD-peptidase/beta-lactamase superfamily"/>
    <property type="match status" value="1"/>
</dbReference>
<protein>
    <recommendedName>
        <fullName evidence="3">beta-lactamase</fullName>
        <ecNumber evidence="3">3.5.2.6</ecNumber>
    </recommendedName>
</protein>
<evidence type="ECO:0000256" key="1">
    <source>
        <dbReference type="ARBA" id="ARBA00001526"/>
    </source>
</evidence>
<feature type="domain" description="Beta-lactamase class A catalytic" evidence="4">
    <location>
        <begin position="41"/>
        <end position="263"/>
    </location>
</feature>
<dbReference type="AlphaFoldDB" id="A0A1T5BBF4"/>
<evidence type="ECO:0000313" key="5">
    <source>
        <dbReference type="EMBL" id="SKB44369.1"/>
    </source>
</evidence>
<evidence type="ECO:0000256" key="2">
    <source>
        <dbReference type="ARBA" id="ARBA00009009"/>
    </source>
</evidence>
<evidence type="ECO:0000259" key="4">
    <source>
        <dbReference type="Pfam" id="PF13354"/>
    </source>
</evidence>
<name>A0A1T5BBF4_9BACT</name>
<dbReference type="EMBL" id="FUYQ01000006">
    <property type="protein sequence ID" value="SKB44369.1"/>
    <property type="molecule type" value="Genomic_DNA"/>
</dbReference>
<evidence type="ECO:0000313" key="6">
    <source>
        <dbReference type="Proteomes" id="UP000190852"/>
    </source>
</evidence>
<gene>
    <name evidence="5" type="ORF">SAMN05660349_01217</name>
</gene>
<dbReference type="GO" id="GO:0008800">
    <property type="term" value="F:beta-lactamase activity"/>
    <property type="evidence" value="ECO:0007669"/>
    <property type="project" value="UniProtKB-EC"/>
</dbReference>
<accession>A0A1T5BBF4</accession>
<proteinExistence type="inferred from homology"/>
<dbReference type="Pfam" id="PF13354">
    <property type="entry name" value="Beta-lactamase2"/>
    <property type="match status" value="1"/>
</dbReference>
<evidence type="ECO:0000256" key="3">
    <source>
        <dbReference type="ARBA" id="ARBA00012865"/>
    </source>
</evidence>